<dbReference type="EMBL" id="JBIAPI010000009">
    <property type="protein sequence ID" value="MFF3227197.1"/>
    <property type="molecule type" value="Genomic_DNA"/>
</dbReference>
<keyword evidence="2" id="KW-1185">Reference proteome</keyword>
<name>A0ABW6R276_9NOCA</name>
<dbReference type="SUPFAM" id="SSF46785">
    <property type="entry name" value="Winged helix' DNA-binding domain"/>
    <property type="match status" value="1"/>
</dbReference>
<dbReference type="Gene3D" id="6.10.140.2180">
    <property type="match status" value="1"/>
</dbReference>
<dbReference type="InterPro" id="IPR011991">
    <property type="entry name" value="ArsR-like_HTH"/>
</dbReference>
<dbReference type="InterPro" id="IPR036390">
    <property type="entry name" value="WH_DNA-bd_sf"/>
</dbReference>
<dbReference type="RefSeq" id="WP_387723058.1">
    <property type="nucleotide sequence ID" value="NZ_JBIAPI010000009.1"/>
</dbReference>
<dbReference type="Pfam" id="PF12840">
    <property type="entry name" value="HTH_20"/>
    <property type="match status" value="1"/>
</dbReference>
<comment type="caution">
    <text evidence="1">The sequence shown here is derived from an EMBL/GenBank/DDBJ whole genome shotgun (WGS) entry which is preliminary data.</text>
</comment>
<reference evidence="1 2" key="1">
    <citation type="submission" date="2024-10" db="EMBL/GenBank/DDBJ databases">
        <title>The Natural Products Discovery Center: Release of the First 8490 Sequenced Strains for Exploring Actinobacteria Biosynthetic Diversity.</title>
        <authorList>
            <person name="Kalkreuter E."/>
            <person name="Kautsar S.A."/>
            <person name="Yang D."/>
            <person name="Bader C.D."/>
            <person name="Teijaro C.N."/>
            <person name="Fluegel L."/>
            <person name="Davis C.M."/>
            <person name="Simpson J.R."/>
            <person name="Lauterbach L."/>
            <person name="Steele A.D."/>
            <person name="Gui C."/>
            <person name="Meng S."/>
            <person name="Li G."/>
            <person name="Viehrig K."/>
            <person name="Ye F."/>
            <person name="Su P."/>
            <person name="Kiefer A.F."/>
            <person name="Nichols A."/>
            <person name="Cepeda A.J."/>
            <person name="Yan W."/>
            <person name="Fan B."/>
            <person name="Jiang Y."/>
            <person name="Adhikari A."/>
            <person name="Zheng C.-J."/>
            <person name="Schuster L."/>
            <person name="Cowan T.M."/>
            <person name="Smanski M.J."/>
            <person name="Chevrette M.G."/>
            <person name="De Carvalho L.P.S."/>
            <person name="Shen B."/>
        </authorList>
    </citation>
    <scope>NUCLEOTIDE SEQUENCE [LARGE SCALE GENOMIC DNA]</scope>
    <source>
        <strain evidence="1 2">NPDC003040</strain>
    </source>
</reference>
<proteinExistence type="predicted"/>
<evidence type="ECO:0000313" key="2">
    <source>
        <dbReference type="Proteomes" id="UP001601948"/>
    </source>
</evidence>
<sequence length="175" mass="19010">MASSRPSLAELLHQPVRWRIVQALIGRTLTTAELAEHLPDVAATTLYRHVGVLAEAGVLTVVAERRIRGTVERTYAIGPGASDEGRDGVDPDQLRTMFTVFVAGLAGDLDRYLSRDEIAPERDGIAFRQSALWLSDAELAEFMAALGQLLGRFAANEPADGRTRRIVSTVLMPDG</sequence>
<evidence type="ECO:0000313" key="1">
    <source>
        <dbReference type="EMBL" id="MFF3227197.1"/>
    </source>
</evidence>
<accession>A0ABW6R276</accession>
<organism evidence="1 2">
    <name type="scientific">Nocardia suismassiliense</name>
    <dbReference type="NCBI Taxonomy" id="2077092"/>
    <lineage>
        <taxon>Bacteria</taxon>
        <taxon>Bacillati</taxon>
        <taxon>Actinomycetota</taxon>
        <taxon>Actinomycetes</taxon>
        <taxon>Mycobacteriales</taxon>
        <taxon>Nocardiaceae</taxon>
        <taxon>Nocardia</taxon>
    </lineage>
</organism>
<protein>
    <submittedName>
        <fullName evidence="1">Helix-turn-helix domain-containing protein</fullName>
    </submittedName>
</protein>
<dbReference type="Proteomes" id="UP001601948">
    <property type="component" value="Unassembled WGS sequence"/>
</dbReference>
<dbReference type="InterPro" id="IPR036388">
    <property type="entry name" value="WH-like_DNA-bd_sf"/>
</dbReference>
<gene>
    <name evidence="1" type="ORF">ACFYV7_30675</name>
</gene>
<dbReference type="Gene3D" id="1.10.10.10">
    <property type="entry name" value="Winged helix-like DNA-binding domain superfamily/Winged helix DNA-binding domain"/>
    <property type="match status" value="1"/>
</dbReference>
<dbReference type="CDD" id="cd00090">
    <property type="entry name" value="HTH_ARSR"/>
    <property type="match status" value="1"/>
</dbReference>